<name>A0A926DYD1_9FIRM</name>
<comment type="caution">
    <text evidence="1">The sequence shown here is derived from an EMBL/GenBank/DDBJ whole genome shotgun (WGS) entry which is preliminary data.</text>
</comment>
<accession>A0A926DYD1</accession>
<dbReference type="RefSeq" id="WP_249282331.1">
    <property type="nucleotide sequence ID" value="NZ_JACRST010000004.1"/>
</dbReference>
<evidence type="ECO:0000313" key="1">
    <source>
        <dbReference type="EMBL" id="MBC8546178.1"/>
    </source>
</evidence>
<proteinExistence type="predicted"/>
<dbReference type="AlphaFoldDB" id="A0A926DYD1"/>
<reference evidence="1" key="1">
    <citation type="submission" date="2020-08" db="EMBL/GenBank/DDBJ databases">
        <title>Genome public.</title>
        <authorList>
            <person name="Liu C."/>
            <person name="Sun Q."/>
        </authorList>
    </citation>
    <scope>NUCLEOTIDE SEQUENCE</scope>
    <source>
        <strain evidence="1">NSJ-31</strain>
    </source>
</reference>
<dbReference type="EMBL" id="JACRST010000004">
    <property type="protein sequence ID" value="MBC8546178.1"/>
    <property type="molecule type" value="Genomic_DNA"/>
</dbReference>
<sequence length="63" mass="6895">MNKSFVCVLSAMFLLLGVVIGFLMAPIKKGVYCGNNNGNHYFPGDGYCDGEPDEDESEDDIPF</sequence>
<evidence type="ECO:0000313" key="2">
    <source>
        <dbReference type="Proteomes" id="UP000653127"/>
    </source>
</evidence>
<keyword evidence="2" id="KW-1185">Reference proteome</keyword>
<gene>
    <name evidence="1" type="ORF">H8711_04410</name>
</gene>
<organism evidence="1 2">
    <name type="scientific">Ligaoa zhengdingensis</name>
    <dbReference type="NCBI Taxonomy" id="2763658"/>
    <lineage>
        <taxon>Bacteria</taxon>
        <taxon>Bacillati</taxon>
        <taxon>Bacillota</taxon>
        <taxon>Clostridia</taxon>
        <taxon>Eubacteriales</taxon>
        <taxon>Oscillospiraceae</taxon>
        <taxon>Ligaoa</taxon>
    </lineage>
</organism>
<dbReference type="Proteomes" id="UP000653127">
    <property type="component" value="Unassembled WGS sequence"/>
</dbReference>
<protein>
    <submittedName>
        <fullName evidence="1">Uncharacterized protein</fullName>
    </submittedName>
</protein>